<dbReference type="KEGG" id="ppai:E1956_21925"/>
<feature type="transmembrane region" description="Helical" evidence="6">
    <location>
        <begin position="118"/>
        <end position="140"/>
    </location>
</feature>
<dbReference type="InterPro" id="IPR020846">
    <property type="entry name" value="MFS_dom"/>
</dbReference>
<dbReference type="SUPFAM" id="SSF103473">
    <property type="entry name" value="MFS general substrate transporter"/>
    <property type="match status" value="1"/>
</dbReference>
<dbReference type="FunFam" id="1.20.1250.20:FF:000018">
    <property type="entry name" value="MFS transporter permease"/>
    <property type="match status" value="1"/>
</dbReference>
<dbReference type="InterPro" id="IPR011701">
    <property type="entry name" value="MFS"/>
</dbReference>
<feature type="transmembrane region" description="Helical" evidence="6">
    <location>
        <begin position="285"/>
        <end position="306"/>
    </location>
</feature>
<feature type="transmembrane region" description="Helical" evidence="6">
    <location>
        <begin position="186"/>
        <end position="207"/>
    </location>
</feature>
<sequence length="438" mass="47372">MQTNKALTGGAAMRDAESALMRKVKLRIIPLIVICYLFAWFDRINISFAKFHLQKELALSDTAYGLGAALFVVGYVACEVPSNLFLYRAGPRKWIARIMISWGIATACMVFVKTEWQFYIARFIIGAMEAGFAPGVLYYLSTWFPAKHRGRVSGLLFLALAFSGILGAPLSGFILGHFEGVGGMAAWHWVFLIGGLPCVLLGLIVLVRFDDKVEDARWLTTEEKKLLRSQLDSDARKAESHSFLGALKSKAFLILALAYFLVQIASYGMNFWMPQLIRSSGLRDATMIGLLTALPYLFGGIGMLVVGKLGDRTGNRRIVFACCLLLTAAGFLGAGLFAHDTFFLVISLIVLGTGMLTTIPAFWTLPPKVVTGAGAAGGIALINSIGQLGGIVSPVMVGRISDMTGSTTPALYTIVAMCVLCAALAIWAFPAQLRAKDV</sequence>
<name>A0A4P7D061_9BURK</name>
<dbReference type="Proteomes" id="UP000295727">
    <property type="component" value="Chromosome 2"/>
</dbReference>
<dbReference type="PROSITE" id="PS50850">
    <property type="entry name" value="MFS"/>
    <property type="match status" value="1"/>
</dbReference>
<proteinExistence type="predicted"/>
<dbReference type="OrthoDB" id="5441967at2"/>
<dbReference type="Pfam" id="PF07690">
    <property type="entry name" value="MFS_1"/>
    <property type="match status" value="1"/>
</dbReference>
<comment type="subcellular location">
    <subcellularLocation>
        <location evidence="1">Membrane</location>
        <topology evidence="1">Multi-pass membrane protein</topology>
    </subcellularLocation>
</comment>
<evidence type="ECO:0000256" key="5">
    <source>
        <dbReference type="ARBA" id="ARBA00023136"/>
    </source>
</evidence>
<feature type="transmembrane region" description="Helical" evidence="6">
    <location>
        <begin position="66"/>
        <end position="87"/>
    </location>
</feature>
<dbReference type="CDD" id="cd17319">
    <property type="entry name" value="MFS_ExuT_GudP_like"/>
    <property type="match status" value="1"/>
</dbReference>
<dbReference type="GO" id="GO:0022857">
    <property type="term" value="F:transmembrane transporter activity"/>
    <property type="evidence" value="ECO:0007669"/>
    <property type="project" value="InterPro"/>
</dbReference>
<dbReference type="GO" id="GO:0005886">
    <property type="term" value="C:plasma membrane"/>
    <property type="evidence" value="ECO:0007669"/>
    <property type="project" value="TreeGrafter"/>
</dbReference>
<dbReference type="AlphaFoldDB" id="A0A4P7D061"/>
<keyword evidence="4 6" id="KW-1133">Transmembrane helix</keyword>
<evidence type="ECO:0000256" key="2">
    <source>
        <dbReference type="ARBA" id="ARBA00022448"/>
    </source>
</evidence>
<dbReference type="EMBL" id="CP038149">
    <property type="protein sequence ID" value="QBQ99801.1"/>
    <property type="molecule type" value="Genomic_DNA"/>
</dbReference>
<feature type="transmembrane region" description="Helical" evidence="6">
    <location>
        <begin position="28"/>
        <end position="46"/>
    </location>
</feature>
<evidence type="ECO:0000313" key="9">
    <source>
        <dbReference type="Proteomes" id="UP000295727"/>
    </source>
</evidence>
<feature type="transmembrane region" description="Helical" evidence="6">
    <location>
        <begin position="318"/>
        <end position="337"/>
    </location>
</feature>
<organism evidence="8 9">
    <name type="scientific">Paraburkholderia pallida</name>
    <dbReference type="NCBI Taxonomy" id="2547399"/>
    <lineage>
        <taxon>Bacteria</taxon>
        <taxon>Pseudomonadati</taxon>
        <taxon>Pseudomonadota</taxon>
        <taxon>Betaproteobacteria</taxon>
        <taxon>Burkholderiales</taxon>
        <taxon>Burkholderiaceae</taxon>
        <taxon>Paraburkholderia</taxon>
    </lineage>
</organism>
<feature type="transmembrane region" description="Helical" evidence="6">
    <location>
        <begin position="251"/>
        <end position="273"/>
    </location>
</feature>
<feature type="transmembrane region" description="Helical" evidence="6">
    <location>
        <begin position="409"/>
        <end position="429"/>
    </location>
</feature>
<dbReference type="PANTHER" id="PTHR43791">
    <property type="entry name" value="PERMEASE-RELATED"/>
    <property type="match status" value="1"/>
</dbReference>
<evidence type="ECO:0000313" key="8">
    <source>
        <dbReference type="EMBL" id="QBQ99801.1"/>
    </source>
</evidence>
<dbReference type="Gene3D" id="1.20.1250.20">
    <property type="entry name" value="MFS general substrate transporter like domains"/>
    <property type="match status" value="2"/>
</dbReference>
<feature type="transmembrane region" description="Helical" evidence="6">
    <location>
        <begin position="94"/>
        <end position="112"/>
    </location>
</feature>
<keyword evidence="5 6" id="KW-0472">Membrane</keyword>
<feature type="transmembrane region" description="Helical" evidence="6">
    <location>
        <begin position="152"/>
        <end position="174"/>
    </location>
</feature>
<protein>
    <submittedName>
        <fullName evidence="8">MFS transporter</fullName>
    </submittedName>
</protein>
<evidence type="ECO:0000259" key="7">
    <source>
        <dbReference type="PROSITE" id="PS50850"/>
    </source>
</evidence>
<dbReference type="PANTHER" id="PTHR43791:SF36">
    <property type="entry name" value="TRANSPORTER, PUTATIVE (AFU_ORTHOLOGUE AFUA_6G08340)-RELATED"/>
    <property type="match status" value="1"/>
</dbReference>
<dbReference type="InterPro" id="IPR036259">
    <property type="entry name" value="MFS_trans_sf"/>
</dbReference>
<evidence type="ECO:0000256" key="1">
    <source>
        <dbReference type="ARBA" id="ARBA00004141"/>
    </source>
</evidence>
<feature type="domain" description="Major facilitator superfamily (MFS) profile" evidence="7">
    <location>
        <begin position="28"/>
        <end position="434"/>
    </location>
</feature>
<gene>
    <name evidence="8" type="ORF">E1956_21925</name>
</gene>
<evidence type="ECO:0000256" key="4">
    <source>
        <dbReference type="ARBA" id="ARBA00022989"/>
    </source>
</evidence>
<feature type="transmembrane region" description="Helical" evidence="6">
    <location>
        <begin position="375"/>
        <end position="397"/>
    </location>
</feature>
<evidence type="ECO:0000256" key="3">
    <source>
        <dbReference type="ARBA" id="ARBA00022692"/>
    </source>
</evidence>
<evidence type="ECO:0000256" key="6">
    <source>
        <dbReference type="SAM" id="Phobius"/>
    </source>
</evidence>
<dbReference type="RefSeq" id="WP_134752871.1">
    <property type="nucleotide sequence ID" value="NZ_CP038149.1"/>
</dbReference>
<keyword evidence="3 6" id="KW-0812">Transmembrane</keyword>
<feature type="transmembrane region" description="Helical" evidence="6">
    <location>
        <begin position="343"/>
        <end position="363"/>
    </location>
</feature>
<reference evidence="8 9" key="1">
    <citation type="submission" date="2019-03" db="EMBL/GenBank/DDBJ databases">
        <title>Paraburkholderia sp. 7MH5, isolated from subtropical forest soil.</title>
        <authorList>
            <person name="Gao Z.-H."/>
            <person name="Qiu L.-H."/>
        </authorList>
    </citation>
    <scope>NUCLEOTIDE SEQUENCE [LARGE SCALE GENOMIC DNA]</scope>
    <source>
        <strain evidence="8 9">7MH5</strain>
    </source>
</reference>
<keyword evidence="9" id="KW-1185">Reference proteome</keyword>
<accession>A0A4P7D061</accession>
<keyword evidence="2" id="KW-0813">Transport</keyword>